<gene>
    <name evidence="14" type="ORF">AMK59_1411</name>
</gene>
<dbReference type="GO" id="GO:0045159">
    <property type="term" value="F:myosin II binding"/>
    <property type="evidence" value="ECO:0007669"/>
    <property type="project" value="TreeGrafter"/>
</dbReference>
<dbReference type="PROSITE" id="PS50082">
    <property type="entry name" value="WD_REPEATS_2"/>
    <property type="match status" value="1"/>
</dbReference>
<dbReference type="PANTHER" id="PTHR10241">
    <property type="entry name" value="LETHAL 2 GIANT LARVAE PROTEIN"/>
    <property type="match status" value="1"/>
</dbReference>
<evidence type="ECO:0000256" key="7">
    <source>
        <dbReference type="ARBA" id="ARBA00022574"/>
    </source>
</evidence>
<sequence length="992" mass="108819">MCVESAGNHLLLGTEGGNIYLLDLSTFTMTPDIIYQDVVMQNVPQDYKLNPGAVEAIFEQPRHPENILIGYNRGLIVLWDRNENTTIKTFTSTQQLESLCWHDDGESFTSSHNDGSYMEWQLNGDDENSKDSEAITTYGPFPCKAIPKIIRKELNGNPLIAFCGGLPRASYGDKNTVSVIHKNQHITFDLTSKVIDFIIVESGPSEEEEEMENGEQTGGSPDTLLILADEELVAIDLQSEDWKMMNLPYLASLHASAVICNQHVSNVPQELWEQLKDAGKAHTSHLYSNRAWPIDGGKLLCSKGSTPRRELLLTGHEDGTVRFWDAGSVNLTPIYKFSTAQYFTGDDFVDDVVASPDDSEDEWPPFRKTGIFDPYSDDARLAVKKISLCPLSGTLAVAGTAGHIVIAKFDTEVLDGEIKVSVMNIVSDRDGFVWKGHDQLSPKSGSIHQTRGFQANSILQLYPPAAVTCVVLRPDWGLVAAGTAHGLALFDYVRQKPVIVKCTLNPNDLTGAGDTPISRRKSFKKSLRESFRRLRKGRSTRRTPTNQSSPASNPPSTKTSPAPRSSPADENFSPLEAKPVERQIEARAVDDAMGSIVRCLYFARTFLVNVQNTIPTLWAGTNNGTVYVFTISIPSKRDTDDVICQLGKEIQLKHRAPVISIAVLDGASRPLPEPFEVERAIVGLPDPTQPHRVIIASEEQFKIFTLPSLKPYGKYKLTAHEGARVRRMSFAAFTCLMPDATTMHTEVDLLCLTNLGDCLVLSIPDLKRQLNAAAVRREDINGISSLVFTRDGEALYFHSSSELQRISLSATKITSARCYLELPDGARHEETADETSTAEEERPAEEQTSAISMVNGNSESKESSVADKTEEIRENGEDGLHNVTVSSSIGDITIDSVKDHLGSGEELTSRLSGITITKTVTTVTTNQSGEVITSNSTTTTTTDEQQQVIESTTMGSTRHTEIKRIQVSDILLKAPLALAEELDSDCPANGGA</sequence>
<evidence type="ECO:0000256" key="3">
    <source>
        <dbReference type="ARBA" id="ARBA00008070"/>
    </source>
</evidence>
<dbReference type="InterPro" id="IPR000664">
    <property type="entry name" value="Lethal2_giant"/>
</dbReference>
<dbReference type="PRINTS" id="PR00962">
    <property type="entry name" value="LETHAL2GIANT"/>
</dbReference>
<comment type="similarity">
    <text evidence="3">Belongs to the WD repeat L(2)GL family.</text>
</comment>
<protein>
    <recommendedName>
        <fullName evidence="16">Lethal giant larvae homologue 2 domain-containing protein</fullName>
    </recommendedName>
</protein>
<dbReference type="SMART" id="SM00320">
    <property type="entry name" value="WD40"/>
    <property type="match status" value="3"/>
</dbReference>
<feature type="compositionally biased region" description="Polar residues" evidence="11">
    <location>
        <begin position="846"/>
        <end position="858"/>
    </location>
</feature>
<keyword evidence="5" id="KW-0963">Cytoplasm</keyword>
<feature type="domain" description="Lethal giant larvae (Lgl)-like C-terminal" evidence="13">
    <location>
        <begin position="619"/>
        <end position="858"/>
    </location>
</feature>
<name>A0A0T6BEC4_9SCAR</name>
<dbReference type="GO" id="GO:0005096">
    <property type="term" value="F:GTPase activator activity"/>
    <property type="evidence" value="ECO:0007669"/>
    <property type="project" value="TreeGrafter"/>
</dbReference>
<dbReference type="GO" id="GO:0005886">
    <property type="term" value="C:plasma membrane"/>
    <property type="evidence" value="ECO:0007669"/>
    <property type="project" value="TreeGrafter"/>
</dbReference>
<dbReference type="GO" id="GO:0006893">
    <property type="term" value="P:Golgi to plasma membrane transport"/>
    <property type="evidence" value="ECO:0007669"/>
    <property type="project" value="TreeGrafter"/>
</dbReference>
<accession>A0A0T6BEC4</accession>
<dbReference type="Pfam" id="PF08366">
    <property type="entry name" value="LLGL"/>
    <property type="match status" value="1"/>
</dbReference>
<evidence type="ECO:0008006" key="16">
    <source>
        <dbReference type="Google" id="ProtNLM"/>
    </source>
</evidence>
<evidence type="ECO:0000256" key="8">
    <source>
        <dbReference type="ARBA" id="ARBA00022737"/>
    </source>
</evidence>
<dbReference type="GO" id="GO:0032878">
    <property type="term" value="P:regulation of establishment or maintenance of cell polarity"/>
    <property type="evidence" value="ECO:0007669"/>
    <property type="project" value="TreeGrafter"/>
</dbReference>
<dbReference type="InterPro" id="IPR001680">
    <property type="entry name" value="WD40_rpt"/>
</dbReference>
<keyword evidence="15" id="KW-1185">Reference proteome</keyword>
<evidence type="ECO:0000259" key="13">
    <source>
        <dbReference type="Pfam" id="PF08596"/>
    </source>
</evidence>
<evidence type="ECO:0000256" key="5">
    <source>
        <dbReference type="ARBA" id="ARBA00022490"/>
    </source>
</evidence>
<dbReference type="AlphaFoldDB" id="A0A0T6BEC4"/>
<evidence type="ECO:0000313" key="15">
    <source>
        <dbReference type="Proteomes" id="UP000051574"/>
    </source>
</evidence>
<dbReference type="Proteomes" id="UP000051574">
    <property type="component" value="Unassembled WGS sequence"/>
</dbReference>
<dbReference type="InterPro" id="IPR013577">
    <property type="entry name" value="LLGL2"/>
</dbReference>
<dbReference type="GO" id="GO:0030864">
    <property type="term" value="C:cortical actin cytoskeleton"/>
    <property type="evidence" value="ECO:0007669"/>
    <property type="project" value="TreeGrafter"/>
</dbReference>
<feature type="domain" description="Lethal giant larvae homologue 2" evidence="12">
    <location>
        <begin position="136"/>
        <end position="243"/>
    </location>
</feature>
<comment type="caution">
    <text evidence="14">The sequence shown here is derived from an EMBL/GenBank/DDBJ whole genome shotgun (WGS) entry which is preliminary data.</text>
</comment>
<comment type="subcellular location">
    <subcellularLocation>
        <location evidence="2">Cytoplasm</location>
    </subcellularLocation>
    <subcellularLocation>
        <location evidence="1">Endomembrane system</location>
    </subcellularLocation>
</comment>
<feature type="compositionally biased region" description="Basic and acidic residues" evidence="11">
    <location>
        <begin position="859"/>
        <end position="880"/>
    </location>
</feature>
<organism evidence="14 15">
    <name type="scientific">Oryctes borbonicus</name>
    <dbReference type="NCBI Taxonomy" id="1629725"/>
    <lineage>
        <taxon>Eukaryota</taxon>
        <taxon>Metazoa</taxon>
        <taxon>Ecdysozoa</taxon>
        <taxon>Arthropoda</taxon>
        <taxon>Hexapoda</taxon>
        <taxon>Insecta</taxon>
        <taxon>Pterygota</taxon>
        <taxon>Neoptera</taxon>
        <taxon>Endopterygota</taxon>
        <taxon>Coleoptera</taxon>
        <taxon>Polyphaga</taxon>
        <taxon>Scarabaeiformia</taxon>
        <taxon>Scarabaeidae</taxon>
        <taxon>Dynastinae</taxon>
        <taxon>Oryctes</taxon>
    </lineage>
</organism>
<dbReference type="SUPFAM" id="SSF50978">
    <property type="entry name" value="WD40 repeat-like"/>
    <property type="match status" value="2"/>
</dbReference>
<keyword evidence="7 10" id="KW-0853">WD repeat</keyword>
<evidence type="ECO:0000256" key="4">
    <source>
        <dbReference type="ARBA" id="ARBA00022483"/>
    </source>
</evidence>
<evidence type="ECO:0000256" key="2">
    <source>
        <dbReference type="ARBA" id="ARBA00004496"/>
    </source>
</evidence>
<dbReference type="Pfam" id="PF08596">
    <property type="entry name" value="Lgl_C"/>
    <property type="match status" value="1"/>
</dbReference>
<keyword evidence="6" id="KW-0597">Phosphoprotein</keyword>
<keyword evidence="8" id="KW-0677">Repeat</keyword>
<reference evidence="14 15" key="1">
    <citation type="submission" date="2015-09" db="EMBL/GenBank/DDBJ databases">
        <title>Draft genome of the scarab beetle Oryctes borbonicus.</title>
        <authorList>
            <person name="Meyer J.M."/>
            <person name="Markov G.V."/>
            <person name="Baskaran P."/>
            <person name="Herrmann M."/>
            <person name="Sommer R.J."/>
            <person name="Roedelsperger C."/>
        </authorList>
    </citation>
    <scope>NUCLEOTIDE SEQUENCE [LARGE SCALE GENOMIC DNA]</scope>
    <source>
        <strain evidence="14">OB123</strain>
        <tissue evidence="14">Whole animal</tissue>
    </source>
</reference>
<dbReference type="GO" id="GO:0019905">
    <property type="term" value="F:syntaxin binding"/>
    <property type="evidence" value="ECO:0007669"/>
    <property type="project" value="TreeGrafter"/>
</dbReference>
<dbReference type="InterPro" id="IPR013905">
    <property type="entry name" value="Lgl_C_dom"/>
</dbReference>
<feature type="repeat" description="WD" evidence="10">
    <location>
        <begin position="306"/>
        <end position="325"/>
    </location>
</feature>
<keyword evidence="4" id="KW-0268">Exocytosis</keyword>
<dbReference type="GO" id="GO:0030866">
    <property type="term" value="P:cortical actin cytoskeleton organization"/>
    <property type="evidence" value="ECO:0007669"/>
    <property type="project" value="TreeGrafter"/>
</dbReference>
<evidence type="ECO:0000256" key="1">
    <source>
        <dbReference type="ARBA" id="ARBA00004308"/>
    </source>
</evidence>
<dbReference type="Gene3D" id="2.130.10.10">
    <property type="entry name" value="YVTN repeat-like/Quinoprotein amine dehydrogenase"/>
    <property type="match status" value="2"/>
</dbReference>
<dbReference type="PANTHER" id="PTHR10241:SF29">
    <property type="entry name" value="LETHAL(2) GIANT LARVAE PROTEIN"/>
    <property type="match status" value="1"/>
</dbReference>
<feature type="compositionally biased region" description="Polar residues" evidence="11">
    <location>
        <begin position="543"/>
        <end position="563"/>
    </location>
</feature>
<dbReference type="GO" id="GO:0012505">
    <property type="term" value="C:endomembrane system"/>
    <property type="evidence" value="ECO:0007669"/>
    <property type="project" value="UniProtKB-SubCell"/>
</dbReference>
<dbReference type="InterPro" id="IPR015943">
    <property type="entry name" value="WD40/YVTN_repeat-like_dom_sf"/>
</dbReference>
<dbReference type="InterPro" id="IPR036322">
    <property type="entry name" value="WD40_repeat_dom_sf"/>
</dbReference>
<dbReference type="GO" id="GO:0006887">
    <property type="term" value="P:exocytosis"/>
    <property type="evidence" value="ECO:0007669"/>
    <property type="project" value="UniProtKB-KW"/>
</dbReference>
<dbReference type="EMBL" id="LJIG01001374">
    <property type="protein sequence ID" value="KRT85566.1"/>
    <property type="molecule type" value="Genomic_DNA"/>
</dbReference>
<evidence type="ECO:0000256" key="11">
    <source>
        <dbReference type="SAM" id="MobiDB-lite"/>
    </source>
</evidence>
<evidence type="ECO:0000259" key="12">
    <source>
        <dbReference type="Pfam" id="PF08366"/>
    </source>
</evidence>
<dbReference type="OrthoDB" id="19944at2759"/>
<feature type="region of interest" description="Disordered" evidence="11">
    <location>
        <begin position="510"/>
        <end position="579"/>
    </location>
</feature>
<proteinExistence type="inferred from homology"/>
<evidence type="ECO:0000256" key="10">
    <source>
        <dbReference type="PROSITE-ProRule" id="PRU00221"/>
    </source>
</evidence>
<evidence type="ECO:0000313" key="14">
    <source>
        <dbReference type="EMBL" id="KRT85566.1"/>
    </source>
</evidence>
<evidence type="ECO:0000256" key="9">
    <source>
        <dbReference type="ARBA" id="ARBA00023136"/>
    </source>
</evidence>
<dbReference type="GO" id="GO:0008593">
    <property type="term" value="P:regulation of Notch signaling pathway"/>
    <property type="evidence" value="ECO:0007669"/>
    <property type="project" value="TreeGrafter"/>
</dbReference>
<dbReference type="GO" id="GO:0051294">
    <property type="term" value="P:establishment of spindle orientation"/>
    <property type="evidence" value="ECO:0007669"/>
    <property type="project" value="TreeGrafter"/>
</dbReference>
<evidence type="ECO:0000256" key="6">
    <source>
        <dbReference type="ARBA" id="ARBA00022553"/>
    </source>
</evidence>
<feature type="region of interest" description="Disordered" evidence="11">
    <location>
        <begin position="824"/>
        <end position="883"/>
    </location>
</feature>
<keyword evidence="9" id="KW-0472">Membrane</keyword>